<gene>
    <name evidence="2" type="ORF">VHEMI06616</name>
</gene>
<dbReference type="AlphaFoldDB" id="A0A0A1TJV7"/>
<accession>A0A0A1TJV7</accession>
<reference evidence="2 3" key="1">
    <citation type="journal article" date="2015" name="Genome Announc.">
        <title>Draft Genome Sequence and Gene Annotation of the Entomopathogenic Fungus Verticillium hemipterigenum.</title>
        <authorList>
            <person name="Horn F."/>
            <person name="Habel A."/>
            <person name="Scharf D.H."/>
            <person name="Dworschak J."/>
            <person name="Brakhage A.A."/>
            <person name="Guthke R."/>
            <person name="Hertweck C."/>
            <person name="Linde J."/>
        </authorList>
    </citation>
    <scope>NUCLEOTIDE SEQUENCE [LARGE SCALE GENOMIC DNA]</scope>
</reference>
<dbReference type="EMBL" id="CDHN01000003">
    <property type="protein sequence ID" value="CEJ90863.1"/>
    <property type="molecule type" value="Genomic_DNA"/>
</dbReference>
<protein>
    <submittedName>
        <fullName evidence="2">Uncharacterized protein</fullName>
    </submittedName>
</protein>
<evidence type="ECO:0000313" key="3">
    <source>
        <dbReference type="Proteomes" id="UP000039046"/>
    </source>
</evidence>
<organism evidence="2 3">
    <name type="scientific">[Torrubiella] hemipterigena</name>
    <dbReference type="NCBI Taxonomy" id="1531966"/>
    <lineage>
        <taxon>Eukaryota</taxon>
        <taxon>Fungi</taxon>
        <taxon>Dikarya</taxon>
        <taxon>Ascomycota</taxon>
        <taxon>Pezizomycotina</taxon>
        <taxon>Sordariomycetes</taxon>
        <taxon>Hypocreomycetidae</taxon>
        <taxon>Hypocreales</taxon>
        <taxon>Clavicipitaceae</taxon>
        <taxon>Clavicipitaceae incertae sedis</taxon>
        <taxon>'Torrubiella' clade</taxon>
    </lineage>
</organism>
<dbReference type="Proteomes" id="UP000039046">
    <property type="component" value="Unassembled WGS sequence"/>
</dbReference>
<evidence type="ECO:0000256" key="1">
    <source>
        <dbReference type="SAM" id="SignalP"/>
    </source>
</evidence>
<sequence>MLFEFLLGILALAVSTASSIDFLEQNRHSDCGTQTTLEDFQTVKFLYGLPDISRSEQNDIVIDTYMHIIRHFNETEPVTQQQIDMQFRRIVEVFKGTGFTFNLKNVTWTIDKKLSDIRNFNAIAQGRALRQGTYKH</sequence>
<keyword evidence="3" id="KW-1185">Reference proteome</keyword>
<evidence type="ECO:0000313" key="2">
    <source>
        <dbReference type="EMBL" id="CEJ90863.1"/>
    </source>
</evidence>
<dbReference type="HOGENOM" id="CLU_1876882_0_0_1"/>
<proteinExistence type="predicted"/>
<keyword evidence="1" id="KW-0732">Signal</keyword>
<feature type="chain" id="PRO_5001990097" evidence="1">
    <location>
        <begin position="20"/>
        <end position="136"/>
    </location>
</feature>
<feature type="signal peptide" evidence="1">
    <location>
        <begin position="1"/>
        <end position="19"/>
    </location>
</feature>
<name>A0A0A1TJV7_9HYPO</name>